<gene>
    <name evidence="2" type="ORF">ACFQ3L_06690</name>
</gene>
<evidence type="ECO:0008006" key="4">
    <source>
        <dbReference type="Google" id="ProtNLM"/>
    </source>
</evidence>
<reference evidence="3" key="1">
    <citation type="journal article" date="2019" name="Int. J. Syst. Evol. Microbiol.">
        <title>The Global Catalogue of Microorganisms (GCM) 10K type strain sequencing project: providing services to taxonomists for standard genome sequencing and annotation.</title>
        <authorList>
            <consortium name="The Broad Institute Genomics Platform"/>
            <consortium name="The Broad Institute Genome Sequencing Center for Infectious Disease"/>
            <person name="Wu L."/>
            <person name="Ma J."/>
        </authorList>
    </citation>
    <scope>NUCLEOTIDE SEQUENCE [LARGE SCALE GENOMIC DNA]</scope>
    <source>
        <strain evidence="3">CCM 8911</strain>
    </source>
</reference>
<feature type="transmembrane region" description="Helical" evidence="1">
    <location>
        <begin position="36"/>
        <end position="54"/>
    </location>
</feature>
<keyword evidence="1" id="KW-0812">Transmembrane</keyword>
<comment type="caution">
    <text evidence="2">The sequence shown here is derived from an EMBL/GenBank/DDBJ whole genome shotgun (WGS) entry which is preliminary data.</text>
</comment>
<evidence type="ECO:0000256" key="1">
    <source>
        <dbReference type="SAM" id="Phobius"/>
    </source>
</evidence>
<sequence length="59" mass="6620">MRTLSTHSWLVRTLVVIDAFLILLSFGAMIAHYQGIALWLIQGATIMVIATGALRRHRD</sequence>
<protein>
    <recommendedName>
        <fullName evidence="4">DUF1056 family protein</fullName>
    </recommendedName>
</protein>
<evidence type="ECO:0000313" key="2">
    <source>
        <dbReference type="EMBL" id="MFD1393257.1"/>
    </source>
</evidence>
<keyword evidence="1" id="KW-1133">Transmembrane helix</keyword>
<keyword evidence="3" id="KW-1185">Reference proteome</keyword>
<accession>A0ABW4B8A7</accession>
<feature type="transmembrane region" description="Helical" evidence="1">
    <location>
        <begin position="9"/>
        <end position="30"/>
    </location>
</feature>
<evidence type="ECO:0000313" key="3">
    <source>
        <dbReference type="Proteomes" id="UP001597249"/>
    </source>
</evidence>
<dbReference type="Proteomes" id="UP001597249">
    <property type="component" value="Unassembled WGS sequence"/>
</dbReference>
<proteinExistence type="predicted"/>
<dbReference type="EMBL" id="JBHTMO010000020">
    <property type="protein sequence ID" value="MFD1393257.1"/>
    <property type="molecule type" value="Genomic_DNA"/>
</dbReference>
<keyword evidence="1" id="KW-0472">Membrane</keyword>
<dbReference type="RefSeq" id="WP_125586782.1">
    <property type="nucleotide sequence ID" value="NZ_JBHTMO010000020.1"/>
</dbReference>
<organism evidence="2 3">
    <name type="scientific">Lacticaseibacillus jixianensis</name>
    <dbReference type="NCBI Taxonomy" id="2486012"/>
    <lineage>
        <taxon>Bacteria</taxon>
        <taxon>Bacillati</taxon>
        <taxon>Bacillota</taxon>
        <taxon>Bacilli</taxon>
        <taxon>Lactobacillales</taxon>
        <taxon>Lactobacillaceae</taxon>
        <taxon>Lacticaseibacillus</taxon>
    </lineage>
</organism>
<name>A0ABW4B8A7_9LACO</name>